<evidence type="ECO:0000313" key="11">
    <source>
        <dbReference type="Proteomes" id="UP001301152"/>
    </source>
</evidence>
<dbReference type="SUPFAM" id="SSF52540">
    <property type="entry name" value="P-loop containing nucleoside triphosphate hydrolases"/>
    <property type="match status" value="1"/>
</dbReference>
<keyword evidence="3" id="KW-0547">Nucleotide-binding</keyword>
<dbReference type="PANTHER" id="PTHR43394">
    <property type="entry name" value="ATP-DEPENDENT PERMEASE MDL1, MITOCHONDRIAL"/>
    <property type="match status" value="1"/>
</dbReference>
<dbReference type="Pfam" id="PF00005">
    <property type="entry name" value="ABC_tran"/>
    <property type="match status" value="1"/>
</dbReference>
<evidence type="ECO:0000256" key="7">
    <source>
        <dbReference type="SAM" id="Phobius"/>
    </source>
</evidence>
<dbReference type="InterPro" id="IPR014223">
    <property type="entry name" value="ABC_CydC/D"/>
</dbReference>
<feature type="transmembrane region" description="Helical" evidence="7">
    <location>
        <begin position="283"/>
        <end position="302"/>
    </location>
</feature>
<dbReference type="SMART" id="SM00382">
    <property type="entry name" value="AAA"/>
    <property type="match status" value="1"/>
</dbReference>
<evidence type="ECO:0000313" key="10">
    <source>
        <dbReference type="EMBL" id="MCX2563404.1"/>
    </source>
</evidence>
<reference evidence="10 11" key="1">
    <citation type="submission" date="2022-11" db="EMBL/GenBank/DDBJ databases">
        <title>Genome sequencing of Acetobacter type strain.</title>
        <authorList>
            <person name="Heo J."/>
            <person name="Lee D."/>
            <person name="Han B.-H."/>
            <person name="Hong S.-B."/>
            <person name="Kwon S.-W."/>
        </authorList>
    </citation>
    <scope>NUCLEOTIDE SEQUENCE [LARGE SCALE GENOMIC DNA]</scope>
    <source>
        <strain evidence="10 11">KACC 21253</strain>
    </source>
</reference>
<evidence type="ECO:0000256" key="1">
    <source>
        <dbReference type="ARBA" id="ARBA00004651"/>
    </source>
</evidence>
<dbReference type="InterPro" id="IPR039421">
    <property type="entry name" value="Type_1_exporter"/>
</dbReference>
<feature type="transmembrane region" description="Helical" evidence="7">
    <location>
        <begin position="248"/>
        <end position="271"/>
    </location>
</feature>
<evidence type="ECO:0000256" key="4">
    <source>
        <dbReference type="ARBA" id="ARBA00022840"/>
    </source>
</evidence>
<feature type="transmembrane region" description="Helical" evidence="7">
    <location>
        <begin position="141"/>
        <end position="161"/>
    </location>
</feature>
<dbReference type="EMBL" id="JAPIUZ010000002">
    <property type="protein sequence ID" value="MCX2563404.1"/>
    <property type="molecule type" value="Genomic_DNA"/>
</dbReference>
<evidence type="ECO:0000256" key="2">
    <source>
        <dbReference type="ARBA" id="ARBA00022692"/>
    </source>
</evidence>
<evidence type="ECO:0000256" key="5">
    <source>
        <dbReference type="ARBA" id="ARBA00022989"/>
    </source>
</evidence>
<keyword evidence="6 7" id="KW-0472">Membrane</keyword>
<name>A0ABT3QDQ7_9PROT</name>
<dbReference type="Gene3D" id="3.40.50.300">
    <property type="entry name" value="P-loop containing nucleotide triphosphate hydrolases"/>
    <property type="match status" value="1"/>
</dbReference>
<proteinExistence type="predicted"/>
<dbReference type="InterPro" id="IPR017871">
    <property type="entry name" value="ABC_transporter-like_CS"/>
</dbReference>
<dbReference type="InterPro" id="IPR003593">
    <property type="entry name" value="AAA+_ATPase"/>
</dbReference>
<keyword evidence="4" id="KW-0067">ATP-binding</keyword>
<evidence type="ECO:0000256" key="6">
    <source>
        <dbReference type="ARBA" id="ARBA00023136"/>
    </source>
</evidence>
<dbReference type="InterPro" id="IPR036640">
    <property type="entry name" value="ABC1_TM_sf"/>
</dbReference>
<evidence type="ECO:0000259" key="8">
    <source>
        <dbReference type="PROSITE" id="PS50893"/>
    </source>
</evidence>
<protein>
    <submittedName>
        <fullName evidence="10">Thiol reductant ABC exporter subunit CydC</fullName>
    </submittedName>
</protein>
<feature type="domain" description="ABC transporter" evidence="8">
    <location>
        <begin position="342"/>
        <end position="561"/>
    </location>
</feature>
<sequence>MIPLRRLPSLTKSVRLYMIFGIALACLAALASFGLLFLSGWLLAGAAVAGISGVAAQQAFNILLPATGVRFFAMLRILSRYGEKLITHDGALRVMGQLRSWCYHCLAPQAPAGLHNRRGGDLLSRFVTDTDLIGQHYTSTLLPYIRAVVCGSLFVLIMAIFSPQAALCLATGLLFSGLILPYITGLIADRLAVTLTTLHSQNRTDLADLIAATGEYLAPAATRHLHIQFTEKQLKLNRSHRLMAATESAARGLTTLCTTVTSLAVLLVATNSFHKNYLSLPEVPMLVLGCLTAFDIITPLPAARQLLSRTKLAAQRLYDACMTPPLVAAPIHPVHPDNADFLEISNLSFRYPGSEQWIFRHASLNIQKGERVALIGPSGTGKSSLIQILFRFYPFEAGSCHLGEHDICDMQSETLAEKISVAPQNFHLFNGTVRDNMLLASPQATEADIMQALQTAGLTDWLNNTPHGLETAVGNEGFQISGGQARRLCLAQILLRKTPWLILDEPTEGLDAETEKTVLTNLIQARPDMTLICITHRRSVLPFMTRAIQIRNGQFHPAEEI</sequence>
<keyword evidence="2 7" id="KW-0812">Transmembrane</keyword>
<dbReference type="InterPro" id="IPR003439">
    <property type="entry name" value="ABC_transporter-like_ATP-bd"/>
</dbReference>
<organism evidence="10 11">
    <name type="scientific">Acetobacter thailandicus</name>
    <dbReference type="NCBI Taxonomy" id="1502842"/>
    <lineage>
        <taxon>Bacteria</taxon>
        <taxon>Pseudomonadati</taxon>
        <taxon>Pseudomonadota</taxon>
        <taxon>Alphaproteobacteria</taxon>
        <taxon>Acetobacterales</taxon>
        <taxon>Acetobacteraceae</taxon>
        <taxon>Acetobacter</taxon>
    </lineage>
</organism>
<dbReference type="PANTHER" id="PTHR43394:SF1">
    <property type="entry name" value="ATP-BINDING CASSETTE SUB-FAMILY B MEMBER 10, MITOCHONDRIAL"/>
    <property type="match status" value="1"/>
</dbReference>
<dbReference type="PROSITE" id="PS51257">
    <property type="entry name" value="PROKAR_LIPOPROTEIN"/>
    <property type="match status" value="1"/>
</dbReference>
<accession>A0ABT3QDQ7</accession>
<evidence type="ECO:0000259" key="9">
    <source>
        <dbReference type="PROSITE" id="PS50929"/>
    </source>
</evidence>
<dbReference type="Gene3D" id="1.20.1560.10">
    <property type="entry name" value="ABC transporter type 1, transmembrane domain"/>
    <property type="match status" value="1"/>
</dbReference>
<dbReference type="Proteomes" id="UP001301152">
    <property type="component" value="Unassembled WGS sequence"/>
</dbReference>
<dbReference type="InterPro" id="IPR011527">
    <property type="entry name" value="ABC1_TM_dom"/>
</dbReference>
<dbReference type="SUPFAM" id="SSF90123">
    <property type="entry name" value="ABC transporter transmembrane region"/>
    <property type="match status" value="1"/>
</dbReference>
<dbReference type="PROSITE" id="PS00211">
    <property type="entry name" value="ABC_TRANSPORTER_1"/>
    <property type="match status" value="1"/>
</dbReference>
<comment type="caution">
    <text evidence="10">The sequence shown here is derived from an EMBL/GenBank/DDBJ whole genome shotgun (WGS) entry which is preliminary data.</text>
</comment>
<feature type="transmembrane region" description="Helical" evidence="7">
    <location>
        <begin position="173"/>
        <end position="193"/>
    </location>
</feature>
<keyword evidence="5 7" id="KW-1133">Transmembrane helix</keyword>
<dbReference type="PROSITE" id="PS50929">
    <property type="entry name" value="ABC_TM1F"/>
    <property type="match status" value="1"/>
</dbReference>
<comment type="subcellular location">
    <subcellularLocation>
        <location evidence="1">Cell membrane</location>
        <topology evidence="1">Multi-pass membrane protein</topology>
    </subcellularLocation>
</comment>
<dbReference type="PROSITE" id="PS50893">
    <property type="entry name" value="ABC_TRANSPORTER_2"/>
    <property type="match status" value="1"/>
</dbReference>
<keyword evidence="11" id="KW-1185">Reference proteome</keyword>
<gene>
    <name evidence="10" type="primary">cydC</name>
    <name evidence="10" type="ORF">OQ497_05425</name>
</gene>
<feature type="domain" description="ABC transmembrane type-1" evidence="9">
    <location>
        <begin position="19"/>
        <end position="309"/>
    </location>
</feature>
<dbReference type="NCBIfam" id="TIGR02868">
    <property type="entry name" value="CydC"/>
    <property type="match status" value="1"/>
</dbReference>
<evidence type="ECO:0000256" key="3">
    <source>
        <dbReference type="ARBA" id="ARBA00022741"/>
    </source>
</evidence>
<dbReference type="RefSeq" id="WP_173559112.1">
    <property type="nucleotide sequence ID" value="NZ_JAPIUZ010000002.1"/>
</dbReference>
<dbReference type="InterPro" id="IPR027417">
    <property type="entry name" value="P-loop_NTPase"/>
</dbReference>